<keyword evidence="1" id="KW-0812">Transmembrane</keyword>
<dbReference type="BioCyc" id="LBOR1193007:G11KN-104-MONOMER"/>
<proteinExistence type="predicted"/>
<sequence>MLISLNWKYALGLDADFALAFIFCLLNEIAFSIISTFIISRTKKKHFIVPGSHSDIIVKILETELEKPYTSWPELPPYELINAVTKLYELGSIPKSEFLLTPREITQILQAISKSENTT</sequence>
<accession>M3GEX5</accession>
<evidence type="ECO:0000256" key="1">
    <source>
        <dbReference type="SAM" id="Phobius"/>
    </source>
</evidence>
<feature type="transmembrane region" description="Helical" evidence="1">
    <location>
        <begin position="17"/>
        <end position="39"/>
    </location>
</feature>
<keyword evidence="1" id="KW-0472">Membrane</keyword>
<evidence type="ECO:0000313" key="3">
    <source>
        <dbReference type="Proteomes" id="UP000011783"/>
    </source>
</evidence>
<reference evidence="2 3" key="1">
    <citation type="submission" date="2013-01" db="EMBL/GenBank/DDBJ databases">
        <authorList>
            <person name="Harkins D.M."/>
            <person name="Durkin A.S."/>
            <person name="Brinkac L.M."/>
            <person name="Haft D.H."/>
            <person name="Selengut J.D."/>
            <person name="Sanka R."/>
            <person name="DePew J."/>
            <person name="Purushe J."/>
            <person name="Picardeau M."/>
            <person name="Werts C."/>
            <person name="Goarant C."/>
            <person name="Vinetz J.M."/>
            <person name="Sutton G.G."/>
            <person name="Nierman W.C."/>
            <person name="Fouts D.E."/>
        </authorList>
    </citation>
    <scope>NUCLEOTIDE SEQUENCE [LARGE SCALE GENOMIC DNA]</scope>
    <source>
        <strain evidence="2 3">200701203</strain>
    </source>
</reference>
<gene>
    <name evidence="2" type="ORF">LEP1GSC123_4676</name>
</gene>
<keyword evidence="1" id="KW-1133">Transmembrane helix</keyword>
<protein>
    <submittedName>
        <fullName evidence="2">Uncharacterized protein</fullName>
    </submittedName>
</protein>
<organism evidence="2 3">
    <name type="scientific">Leptospira borgpetersenii str. 200701203</name>
    <dbReference type="NCBI Taxonomy" id="1193007"/>
    <lineage>
        <taxon>Bacteria</taxon>
        <taxon>Pseudomonadati</taxon>
        <taxon>Spirochaetota</taxon>
        <taxon>Spirochaetia</taxon>
        <taxon>Leptospirales</taxon>
        <taxon>Leptospiraceae</taxon>
        <taxon>Leptospira</taxon>
    </lineage>
</organism>
<dbReference type="AlphaFoldDB" id="M3GEX5"/>
<name>M3GEX5_LEPBO</name>
<dbReference type="Proteomes" id="UP000011783">
    <property type="component" value="Unassembled WGS sequence"/>
</dbReference>
<evidence type="ECO:0000313" key="2">
    <source>
        <dbReference type="EMBL" id="EMF99496.1"/>
    </source>
</evidence>
<dbReference type="EMBL" id="AKWO02000073">
    <property type="protein sequence ID" value="EMF99496.1"/>
    <property type="molecule type" value="Genomic_DNA"/>
</dbReference>
<comment type="caution">
    <text evidence="2">The sequence shown here is derived from an EMBL/GenBank/DDBJ whole genome shotgun (WGS) entry which is preliminary data.</text>
</comment>